<gene>
    <name evidence="2" type="ORF">ASB62_08460</name>
</gene>
<sequence length="137" mass="15054">MKNNPVVWFEIYVENMERARAFYEATLDVTLEMMQPPTDEISKEANMEMWSFPGPKDNETAMITPGASGMLVKMEGFRPGAGGTLVYFGCEECGATAARAVKNGGRTVSEKMSIGEYGFIALVHDTEGNMIGLHSMQ</sequence>
<evidence type="ECO:0000259" key="1">
    <source>
        <dbReference type="PROSITE" id="PS51819"/>
    </source>
</evidence>
<proteinExistence type="predicted"/>
<dbReference type="Pfam" id="PF00903">
    <property type="entry name" value="Glyoxalase"/>
    <property type="match status" value="1"/>
</dbReference>
<comment type="caution">
    <text evidence="2">The sequence shown here is derived from an EMBL/GenBank/DDBJ whole genome shotgun (WGS) entry which is preliminary data.</text>
</comment>
<accession>A0A101J5Z8</accession>
<dbReference type="OrthoDB" id="9804235at2"/>
<protein>
    <submittedName>
        <fullName evidence="2">Lactoylglutathione lyase</fullName>
    </submittedName>
</protein>
<dbReference type="SUPFAM" id="SSF54593">
    <property type="entry name" value="Glyoxalase/Bleomycin resistance protein/Dihydroxybiphenyl dioxygenase"/>
    <property type="match status" value="1"/>
</dbReference>
<dbReference type="InterPro" id="IPR037523">
    <property type="entry name" value="VOC_core"/>
</dbReference>
<keyword evidence="3" id="KW-1185">Reference proteome</keyword>
<organism evidence="2 3">
    <name type="scientific">Chlorobium limicola</name>
    <dbReference type="NCBI Taxonomy" id="1092"/>
    <lineage>
        <taxon>Bacteria</taxon>
        <taxon>Pseudomonadati</taxon>
        <taxon>Chlorobiota</taxon>
        <taxon>Chlorobiia</taxon>
        <taxon>Chlorobiales</taxon>
        <taxon>Chlorobiaceae</taxon>
        <taxon>Chlorobium/Pelodictyon group</taxon>
        <taxon>Chlorobium</taxon>
    </lineage>
</organism>
<dbReference type="InterPro" id="IPR052164">
    <property type="entry name" value="Anthracycline_SecMetBiosynth"/>
</dbReference>
<evidence type="ECO:0000313" key="3">
    <source>
        <dbReference type="Proteomes" id="UP000053937"/>
    </source>
</evidence>
<dbReference type="Gene3D" id="3.10.180.10">
    <property type="entry name" value="2,3-Dihydroxybiphenyl 1,2-Dioxygenase, domain 1"/>
    <property type="match status" value="1"/>
</dbReference>
<dbReference type="EMBL" id="LMBR01000216">
    <property type="protein sequence ID" value="KUL20850.1"/>
    <property type="molecule type" value="Genomic_DNA"/>
</dbReference>
<dbReference type="AlphaFoldDB" id="A0A101J5Z8"/>
<name>A0A101J5Z8_CHLLI</name>
<dbReference type="InterPro" id="IPR029068">
    <property type="entry name" value="Glyas_Bleomycin-R_OHBP_Dase"/>
</dbReference>
<evidence type="ECO:0000313" key="2">
    <source>
        <dbReference type="EMBL" id="KUL20850.1"/>
    </source>
</evidence>
<keyword evidence="2" id="KW-0456">Lyase</keyword>
<feature type="domain" description="VOC" evidence="1">
    <location>
        <begin position="5"/>
        <end position="136"/>
    </location>
</feature>
<dbReference type="PROSITE" id="PS51819">
    <property type="entry name" value="VOC"/>
    <property type="match status" value="1"/>
</dbReference>
<dbReference type="Proteomes" id="UP000053937">
    <property type="component" value="Unassembled WGS sequence"/>
</dbReference>
<reference evidence="2 3" key="1">
    <citation type="submission" date="2015-10" db="EMBL/GenBank/DDBJ databases">
        <title>Draft Genome Sequence of Chlorobium limicola strain Frasassi Growing under Artificial Lighting in the Frasassi Cave System.</title>
        <authorList>
            <person name="Mansor M."/>
            <person name="Macalady J."/>
        </authorList>
    </citation>
    <scope>NUCLEOTIDE SEQUENCE [LARGE SCALE GENOMIC DNA]</scope>
    <source>
        <strain evidence="2 3">Frasassi</strain>
    </source>
</reference>
<dbReference type="RefSeq" id="WP_059139471.1">
    <property type="nucleotide sequence ID" value="NZ_JAAXUX010000101.1"/>
</dbReference>
<dbReference type="GO" id="GO:0016829">
    <property type="term" value="F:lyase activity"/>
    <property type="evidence" value="ECO:0007669"/>
    <property type="project" value="UniProtKB-KW"/>
</dbReference>
<dbReference type="PANTHER" id="PTHR33993">
    <property type="entry name" value="GLYOXALASE-RELATED"/>
    <property type="match status" value="1"/>
</dbReference>
<dbReference type="CDD" id="cd07247">
    <property type="entry name" value="SgaA_N_like"/>
    <property type="match status" value="1"/>
</dbReference>
<dbReference type="InterPro" id="IPR004360">
    <property type="entry name" value="Glyas_Fos-R_dOase_dom"/>
</dbReference>
<dbReference type="PANTHER" id="PTHR33993:SF2">
    <property type="entry name" value="VOC DOMAIN-CONTAINING PROTEIN"/>
    <property type="match status" value="1"/>
</dbReference>